<dbReference type="PROSITE" id="PS50110">
    <property type="entry name" value="RESPONSE_REGULATORY"/>
    <property type="match status" value="1"/>
</dbReference>
<dbReference type="PRINTS" id="PR00344">
    <property type="entry name" value="BCTRLSENSOR"/>
</dbReference>
<dbReference type="InterPro" id="IPR003661">
    <property type="entry name" value="HisK_dim/P_dom"/>
</dbReference>
<evidence type="ECO:0000256" key="2">
    <source>
        <dbReference type="ARBA" id="ARBA00012438"/>
    </source>
</evidence>
<dbReference type="Gene3D" id="3.30.565.10">
    <property type="entry name" value="Histidine kinase-like ATPase, C-terminal domain"/>
    <property type="match status" value="1"/>
</dbReference>
<dbReference type="Pfam" id="PF00072">
    <property type="entry name" value="Response_reg"/>
    <property type="match status" value="1"/>
</dbReference>
<dbReference type="SMART" id="SM00448">
    <property type="entry name" value="REC"/>
    <property type="match status" value="1"/>
</dbReference>
<evidence type="ECO:0000259" key="7">
    <source>
        <dbReference type="PROSITE" id="PS50110"/>
    </source>
</evidence>
<organism evidence="8 9">
    <name type="scientific">Ramlibacter rhizophilus</name>
    <dbReference type="NCBI Taxonomy" id="1781167"/>
    <lineage>
        <taxon>Bacteria</taxon>
        <taxon>Pseudomonadati</taxon>
        <taxon>Pseudomonadota</taxon>
        <taxon>Betaproteobacteria</taxon>
        <taxon>Burkholderiales</taxon>
        <taxon>Comamonadaceae</taxon>
        <taxon>Ramlibacter</taxon>
    </lineage>
</organism>
<dbReference type="Gene3D" id="3.40.50.2300">
    <property type="match status" value="1"/>
</dbReference>
<dbReference type="InterPro" id="IPR005467">
    <property type="entry name" value="His_kinase_dom"/>
</dbReference>
<reference evidence="8 9" key="1">
    <citation type="submission" date="2019-03" db="EMBL/GenBank/DDBJ databases">
        <title>Ramlibacter rhizophilus CCTCC AB2015357, whole genome shotgun sequence.</title>
        <authorList>
            <person name="Zhang X."/>
            <person name="Feng G."/>
            <person name="Zhu H."/>
        </authorList>
    </citation>
    <scope>NUCLEOTIDE SEQUENCE [LARGE SCALE GENOMIC DNA]</scope>
    <source>
        <strain evidence="8 9">CCTCC AB2015357</strain>
    </source>
</reference>
<dbReference type="EMBL" id="SMLL01000002">
    <property type="protein sequence ID" value="TFZ03497.1"/>
    <property type="molecule type" value="Genomic_DNA"/>
</dbReference>
<dbReference type="PROSITE" id="PS50109">
    <property type="entry name" value="HIS_KIN"/>
    <property type="match status" value="1"/>
</dbReference>
<gene>
    <name evidence="8" type="ORF">EZ242_06380</name>
</gene>
<evidence type="ECO:0000256" key="3">
    <source>
        <dbReference type="ARBA" id="ARBA00022553"/>
    </source>
</evidence>
<dbReference type="GO" id="GO:0000155">
    <property type="term" value="F:phosphorelay sensor kinase activity"/>
    <property type="evidence" value="ECO:0007669"/>
    <property type="project" value="InterPro"/>
</dbReference>
<dbReference type="EC" id="2.7.13.3" evidence="2"/>
<evidence type="ECO:0000256" key="4">
    <source>
        <dbReference type="PROSITE-ProRule" id="PRU00169"/>
    </source>
</evidence>
<dbReference type="PANTHER" id="PTHR43065:SF49">
    <property type="entry name" value="HISTIDINE KINASE"/>
    <property type="match status" value="1"/>
</dbReference>
<comment type="caution">
    <text evidence="8">The sequence shown here is derived from an EMBL/GenBank/DDBJ whole genome shotgun (WGS) entry which is preliminary data.</text>
</comment>
<dbReference type="SMART" id="SM00387">
    <property type="entry name" value="HATPase_c"/>
    <property type="match status" value="1"/>
</dbReference>
<dbReference type="OrthoDB" id="9177042at2"/>
<dbReference type="InterPro" id="IPR011006">
    <property type="entry name" value="CheY-like_superfamily"/>
</dbReference>
<feature type="modified residue" description="4-aspartylphosphate" evidence="4">
    <location>
        <position position="669"/>
    </location>
</feature>
<feature type="domain" description="Histidine kinase" evidence="6">
    <location>
        <begin position="381"/>
        <end position="598"/>
    </location>
</feature>
<keyword evidence="5" id="KW-0175">Coiled coil</keyword>
<evidence type="ECO:0000313" key="8">
    <source>
        <dbReference type="EMBL" id="TFZ03497.1"/>
    </source>
</evidence>
<dbReference type="SUPFAM" id="SSF47384">
    <property type="entry name" value="Homodimeric domain of signal transducing histidine kinase"/>
    <property type="match status" value="1"/>
</dbReference>
<dbReference type="SUPFAM" id="SSF52172">
    <property type="entry name" value="CheY-like"/>
    <property type="match status" value="1"/>
</dbReference>
<accession>A0A4Z0BVZ6</accession>
<dbReference type="Proteomes" id="UP000297564">
    <property type="component" value="Unassembled WGS sequence"/>
</dbReference>
<comment type="catalytic activity">
    <reaction evidence="1">
        <text>ATP + protein L-histidine = ADP + protein N-phospho-L-histidine.</text>
        <dbReference type="EC" id="2.7.13.3"/>
    </reaction>
</comment>
<dbReference type="InterPro" id="IPR004358">
    <property type="entry name" value="Sig_transdc_His_kin-like_C"/>
</dbReference>
<proteinExistence type="predicted"/>
<evidence type="ECO:0000259" key="6">
    <source>
        <dbReference type="PROSITE" id="PS50109"/>
    </source>
</evidence>
<dbReference type="InterPro" id="IPR036890">
    <property type="entry name" value="HATPase_C_sf"/>
</dbReference>
<dbReference type="AlphaFoldDB" id="A0A4Z0BVZ6"/>
<dbReference type="SMART" id="SM00388">
    <property type="entry name" value="HisKA"/>
    <property type="match status" value="1"/>
</dbReference>
<dbReference type="PANTHER" id="PTHR43065">
    <property type="entry name" value="SENSOR HISTIDINE KINASE"/>
    <property type="match status" value="1"/>
</dbReference>
<feature type="coiled-coil region" evidence="5">
    <location>
        <begin position="345"/>
        <end position="372"/>
    </location>
</feature>
<evidence type="ECO:0000313" key="9">
    <source>
        <dbReference type="Proteomes" id="UP000297564"/>
    </source>
</evidence>
<dbReference type="SUPFAM" id="SSF55874">
    <property type="entry name" value="ATPase domain of HSP90 chaperone/DNA topoisomerase II/histidine kinase"/>
    <property type="match status" value="1"/>
</dbReference>
<evidence type="ECO:0000256" key="1">
    <source>
        <dbReference type="ARBA" id="ARBA00000085"/>
    </source>
</evidence>
<feature type="domain" description="Response regulatory" evidence="7">
    <location>
        <begin position="619"/>
        <end position="729"/>
    </location>
</feature>
<keyword evidence="3 4" id="KW-0597">Phosphoprotein</keyword>
<dbReference type="CDD" id="cd18774">
    <property type="entry name" value="PDC2_HK_sensor"/>
    <property type="match status" value="1"/>
</dbReference>
<dbReference type="InterPro" id="IPR036097">
    <property type="entry name" value="HisK_dim/P_sf"/>
</dbReference>
<dbReference type="InterPro" id="IPR003594">
    <property type="entry name" value="HATPase_dom"/>
</dbReference>
<dbReference type="Gene3D" id="1.10.287.130">
    <property type="match status" value="1"/>
</dbReference>
<name>A0A4Z0BVZ6_9BURK</name>
<dbReference type="Pfam" id="PF02518">
    <property type="entry name" value="HATPase_c"/>
    <property type="match status" value="1"/>
</dbReference>
<keyword evidence="9" id="KW-1185">Reference proteome</keyword>
<evidence type="ECO:0000256" key="5">
    <source>
        <dbReference type="SAM" id="Coils"/>
    </source>
</evidence>
<sequence length="733" mass="77975">MNLLSRPMSTRVRLLLLVLAVWLPAAAGVGLLARATYLKEEAAALRSLQDLAQRVNASIGAVLDQQFTLAQALANSEALRARDLGRFEREAAAATVPKERWVVLIEKDRQVYNSLFPSARGTARAPESPFLESGGRQVAFAQRGPVTGAPVVGTFVPERTQPVRYNVVVATATEAMQSVVEAQDYPLASIVSVINDNHLIMARSRDPGKWVGTSASTTMIERIRADDTGFTRSVTLDGSAVISHVSAPNAYGWRTVVSLPSEALAAAARSLTLQALGLTTLLLTFGLFVALSFARPISDSVLALRAWARELARNRPVPAMGLPLAEANEVGQVLRESSAQVRQFNAALETRVQEAVAKARQSQAQLVESQKREAIGRLTSGLAHDFNNLLQTISMGVELAMRTAGPGPHERALQSSRDAALRAADLVRQIQTFGRSVGTDPQPVDLADFVLRSTSIIRNALGRGIELDIALEPGLPAALADPAQLELAVLNLIFNARDALPDGGRAVLVGRRATPEDLQALPAGDYVAVEVVDNGVGIRADALARVLEPYFTTKPVGVGTGLGLAQVHAFALQSNGDVRIHSIEGEGTRVTVLLPVATVRPESQRPAAAVVDGPLTPLRILVVEDDPLVASVVAPVLEGDGHALELLSSADAALERLAAGADYDVLFTDVVMPGTLNGLDLARWVHEHRPGIGVLVATGYTPHDPGKGAPVLRKPYRIAELRQALVTVARARA</sequence>
<dbReference type="InterPro" id="IPR001789">
    <property type="entry name" value="Sig_transdc_resp-reg_receiver"/>
</dbReference>
<protein>
    <recommendedName>
        <fullName evidence="2">histidine kinase</fullName>
        <ecNumber evidence="2">2.7.13.3</ecNumber>
    </recommendedName>
</protein>